<dbReference type="Proteomes" id="UP000467240">
    <property type="component" value="Unassembled WGS sequence"/>
</dbReference>
<dbReference type="InterPro" id="IPR002931">
    <property type="entry name" value="Transglutaminase-like"/>
</dbReference>
<gene>
    <name evidence="3" type="ORF">F8O01_04165</name>
</gene>
<organism evidence="3 4">
    <name type="scientific">Pseudoclavibacter chungangensis</name>
    <dbReference type="NCBI Taxonomy" id="587635"/>
    <lineage>
        <taxon>Bacteria</taxon>
        <taxon>Bacillati</taxon>
        <taxon>Actinomycetota</taxon>
        <taxon>Actinomycetes</taxon>
        <taxon>Micrococcales</taxon>
        <taxon>Microbacteriaceae</taxon>
        <taxon>Pseudoclavibacter</taxon>
    </lineage>
</organism>
<dbReference type="Gene3D" id="3.10.620.30">
    <property type="match status" value="1"/>
</dbReference>
<dbReference type="SMART" id="SM00460">
    <property type="entry name" value="TGc"/>
    <property type="match status" value="1"/>
</dbReference>
<feature type="region of interest" description="Disordered" evidence="1">
    <location>
        <begin position="318"/>
        <end position="344"/>
    </location>
</feature>
<protein>
    <submittedName>
        <fullName evidence="3">Transglutaminase family protein</fullName>
    </submittedName>
</protein>
<name>A0A7J5BZP8_9MICO</name>
<feature type="region of interest" description="Disordered" evidence="1">
    <location>
        <begin position="1"/>
        <end position="20"/>
    </location>
</feature>
<accession>A0A7J5BZP8</accession>
<evidence type="ECO:0000256" key="1">
    <source>
        <dbReference type="SAM" id="MobiDB-lite"/>
    </source>
</evidence>
<sequence length="344" mass="37634">MVAGTEGADMNDTNAGDTNVDHYAPRDYLVRHVTRYDSELPREAAYERGRLLPREAPSQRILSAVTRVDPEPDVVAVHADLYGNPSSYLEIRTEHTRLHIEKEFRVHVAWPRPDVEALDRWTVDEAAAWNAAHGDPAETTEFLLPSPLVALHTDVRAYAARHLPGDRPLGAALLGLVHGIYTDFTYRNGVTTVRTTLPELLELRAGVCQDFAHLAIGCLRAAGLPARYVSGYIETQPPPGKPKLQGSDASHAWASVRTPLGTWVDLDPTNDHFADSRYVVTAWGREFGDVSPLRGIVYGEDSPSTLTVGVDVIRLDGDGNPIELPVPRPEPEPGDAPLDVRGGS</sequence>
<reference evidence="3 4" key="1">
    <citation type="submission" date="2019-09" db="EMBL/GenBank/DDBJ databases">
        <title>Phylogeny of genus Pseudoclavibacter and closely related genus.</title>
        <authorList>
            <person name="Li Y."/>
        </authorList>
    </citation>
    <scope>NUCLEOTIDE SEQUENCE [LARGE SCALE GENOMIC DNA]</scope>
    <source>
        <strain evidence="3 4">DSM 23821</strain>
    </source>
</reference>
<evidence type="ECO:0000259" key="2">
    <source>
        <dbReference type="SMART" id="SM00460"/>
    </source>
</evidence>
<dbReference type="OrthoDB" id="9804023at2"/>
<proteinExistence type="predicted"/>
<feature type="domain" description="Transglutaminase-like" evidence="2">
    <location>
        <begin position="200"/>
        <end position="270"/>
    </location>
</feature>
<evidence type="ECO:0000313" key="4">
    <source>
        <dbReference type="Proteomes" id="UP000467240"/>
    </source>
</evidence>
<dbReference type="Pfam" id="PF08379">
    <property type="entry name" value="Bact_transglu_N"/>
    <property type="match status" value="1"/>
</dbReference>
<evidence type="ECO:0000313" key="3">
    <source>
        <dbReference type="EMBL" id="KAB1660127.1"/>
    </source>
</evidence>
<dbReference type="SUPFAM" id="SSF54001">
    <property type="entry name" value="Cysteine proteinases"/>
    <property type="match status" value="1"/>
</dbReference>
<dbReference type="InterPro" id="IPR013589">
    <property type="entry name" value="Bac_transglu_N"/>
</dbReference>
<dbReference type="PANTHER" id="PTHR33490:SF7">
    <property type="entry name" value="BLR2979 PROTEIN"/>
    <property type="match status" value="1"/>
</dbReference>
<dbReference type="AlphaFoldDB" id="A0A7J5BZP8"/>
<dbReference type="PANTHER" id="PTHR33490">
    <property type="entry name" value="BLR5614 PROTEIN-RELATED"/>
    <property type="match status" value="1"/>
</dbReference>
<dbReference type="InterPro" id="IPR038765">
    <property type="entry name" value="Papain-like_cys_pep_sf"/>
</dbReference>
<dbReference type="EMBL" id="WBJZ01000004">
    <property type="protein sequence ID" value="KAB1660127.1"/>
    <property type="molecule type" value="Genomic_DNA"/>
</dbReference>
<comment type="caution">
    <text evidence="3">The sequence shown here is derived from an EMBL/GenBank/DDBJ whole genome shotgun (WGS) entry which is preliminary data.</text>
</comment>
<keyword evidence="4" id="KW-1185">Reference proteome</keyword>
<dbReference type="Pfam" id="PF01841">
    <property type="entry name" value="Transglut_core"/>
    <property type="match status" value="1"/>
</dbReference>